<keyword evidence="4 9" id="KW-0812">Transmembrane</keyword>
<keyword evidence="3 9" id="KW-0813">Transport</keyword>
<accession>A0A1A7PT77</accession>
<feature type="transmembrane region" description="Helical" evidence="9">
    <location>
        <begin position="62"/>
        <end position="86"/>
    </location>
</feature>
<dbReference type="InterPro" id="IPR000515">
    <property type="entry name" value="MetI-like"/>
</dbReference>
<comment type="caution">
    <text evidence="11">The sequence shown here is derived from an EMBL/GenBank/DDBJ whole genome shotgun (WGS) entry which is preliminary data.</text>
</comment>
<comment type="function">
    <text evidence="9">Part of the ABC transporter complex (TC 3.A.1.6.1) involved in sulfate/thiosulfate import.</text>
</comment>
<dbReference type="InterPro" id="IPR011865">
    <property type="entry name" value="CysT_permease"/>
</dbReference>
<dbReference type="PATRIC" id="fig|505345.6.peg.689"/>
<feature type="domain" description="ABC transmembrane type-1" evidence="10">
    <location>
        <begin position="60"/>
        <end position="263"/>
    </location>
</feature>
<evidence type="ECO:0000256" key="8">
    <source>
        <dbReference type="ARBA" id="ARBA00025323"/>
    </source>
</evidence>
<keyword evidence="6 9" id="KW-0764">Sulfate transport</keyword>
<dbReference type="GO" id="GO:0015419">
    <property type="term" value="F:ABC-type sulfate transporter activity"/>
    <property type="evidence" value="ECO:0007669"/>
    <property type="project" value="UniProtKB-UniRule"/>
</dbReference>
<evidence type="ECO:0000259" key="10">
    <source>
        <dbReference type="PROSITE" id="PS50928"/>
    </source>
</evidence>
<feature type="transmembrane region" description="Helical" evidence="9">
    <location>
        <begin position="132"/>
        <end position="156"/>
    </location>
</feature>
<comment type="subunit">
    <text evidence="2">The complex is composed of two ATP-binding proteins (CysA), two transmembrane proteins (CysT and CysW) and a solute-binding protein (CysP).</text>
</comment>
<dbReference type="FunFam" id="1.10.3720.10:FF:000004">
    <property type="entry name" value="Sulfate transport system permease protein CysT"/>
    <property type="match status" value="1"/>
</dbReference>
<dbReference type="InterPro" id="IPR005667">
    <property type="entry name" value="Sulph_transpt2"/>
</dbReference>
<reference evidence="11 12" key="1">
    <citation type="submission" date="2014-11" db="EMBL/GenBank/DDBJ databases">
        <title>Pan-genome of Gallibacterium spp.</title>
        <authorList>
            <person name="Kudirkiene E."/>
            <person name="Bojesen A.M."/>
        </authorList>
    </citation>
    <scope>NUCLEOTIDE SEQUENCE [LARGE SCALE GENOMIC DNA]</scope>
    <source>
        <strain evidence="11 12">59/S3/89</strain>
    </source>
</reference>
<dbReference type="NCBIfam" id="TIGR02139">
    <property type="entry name" value="permease_CysT"/>
    <property type="match status" value="1"/>
</dbReference>
<dbReference type="AlphaFoldDB" id="A0A1A7PT77"/>
<dbReference type="STRING" id="505345.QV06_03375"/>
<sequence length="277" mass="30275">MNILNTPAVLAGFKTSFTVSLLWIGSMIVLPLVMLCVTVLQLEWHTFWQVILNQRVLASIYLSFKMAFFATLVNLFFGTLVAWVLVRYAFPGKALLNALIDLPFALPTAVAGIVLATLYAPNGLIGQFFAQFGWQIAFTPLGIGVALVFVSFPFVVRAIQPVLASQEKALEEAAHILGASRWQTFHKVLLPTLYPAMVSGAGMGFARSLGEYGSVIFIAGNIPMVSEIAPLMIMSKLDIYDVQGAAAVAFVMLVFSFAVLLLFNTGQNYLNRHFVSK</sequence>
<evidence type="ECO:0000256" key="3">
    <source>
        <dbReference type="ARBA" id="ARBA00022448"/>
    </source>
</evidence>
<feature type="transmembrane region" description="Helical" evidence="9">
    <location>
        <begin position="98"/>
        <end position="120"/>
    </location>
</feature>
<proteinExistence type="inferred from homology"/>
<dbReference type="GO" id="GO:0005886">
    <property type="term" value="C:plasma membrane"/>
    <property type="evidence" value="ECO:0007669"/>
    <property type="project" value="UniProtKB-SubCell"/>
</dbReference>
<dbReference type="PANTHER" id="PTHR30406:SF8">
    <property type="entry name" value="SULFATE TRANSPORT SYSTEM PERMEASE PROTEIN CYST"/>
    <property type="match status" value="1"/>
</dbReference>
<evidence type="ECO:0000256" key="2">
    <source>
        <dbReference type="ARBA" id="ARBA00011779"/>
    </source>
</evidence>
<evidence type="ECO:0000256" key="9">
    <source>
        <dbReference type="RuleBase" id="RU366001"/>
    </source>
</evidence>
<dbReference type="RefSeq" id="WP_065236946.1">
    <property type="nucleotide sequence ID" value="NZ_JTJR01000011.1"/>
</dbReference>
<evidence type="ECO:0000256" key="5">
    <source>
        <dbReference type="ARBA" id="ARBA00022989"/>
    </source>
</evidence>
<dbReference type="InterPro" id="IPR035906">
    <property type="entry name" value="MetI-like_sf"/>
</dbReference>
<dbReference type="SUPFAM" id="SSF161098">
    <property type="entry name" value="MetI-like"/>
    <property type="match status" value="1"/>
</dbReference>
<dbReference type="PANTHER" id="PTHR30406">
    <property type="entry name" value="SULFATE TRANSPORT SYSTEM PERMEASE PROTEIN"/>
    <property type="match status" value="1"/>
</dbReference>
<evidence type="ECO:0000256" key="7">
    <source>
        <dbReference type="ARBA" id="ARBA00023136"/>
    </source>
</evidence>
<evidence type="ECO:0000313" key="11">
    <source>
        <dbReference type="EMBL" id="OBX05259.1"/>
    </source>
</evidence>
<dbReference type="EMBL" id="JTJR01000011">
    <property type="protein sequence ID" value="OBX05259.1"/>
    <property type="molecule type" value="Genomic_DNA"/>
</dbReference>
<comment type="caution">
    <text evidence="9">Lacks conserved residue(s) required for the propagation of feature annotation.</text>
</comment>
<dbReference type="Proteomes" id="UP000092626">
    <property type="component" value="Unassembled WGS sequence"/>
</dbReference>
<dbReference type="NCBIfam" id="TIGR00969">
    <property type="entry name" value="3a0106s02"/>
    <property type="match status" value="1"/>
</dbReference>
<name>A0A1A7PT77_9PAST</name>
<dbReference type="Pfam" id="PF00528">
    <property type="entry name" value="BPD_transp_1"/>
    <property type="match status" value="1"/>
</dbReference>
<feature type="transmembrane region" description="Helical" evidence="9">
    <location>
        <begin position="245"/>
        <end position="263"/>
    </location>
</feature>
<keyword evidence="7 9" id="KW-0472">Membrane</keyword>
<evidence type="ECO:0000313" key="12">
    <source>
        <dbReference type="Proteomes" id="UP000092626"/>
    </source>
</evidence>
<dbReference type="PROSITE" id="PS50928">
    <property type="entry name" value="ABC_TM1"/>
    <property type="match status" value="1"/>
</dbReference>
<evidence type="ECO:0000256" key="1">
    <source>
        <dbReference type="ARBA" id="ARBA00004651"/>
    </source>
</evidence>
<dbReference type="Gene3D" id="1.10.3720.10">
    <property type="entry name" value="MetI-like"/>
    <property type="match status" value="1"/>
</dbReference>
<comment type="subcellular location">
    <subcellularLocation>
        <location evidence="1">Cell membrane</location>
        <topology evidence="1">Multi-pass membrane protein</topology>
    </subcellularLocation>
</comment>
<feature type="transmembrane region" description="Helical" evidence="9">
    <location>
        <begin position="21"/>
        <end position="42"/>
    </location>
</feature>
<protein>
    <recommendedName>
        <fullName evidence="9">Sulfate transport system permease protein CysT</fullName>
    </recommendedName>
</protein>
<gene>
    <name evidence="11" type="ORF">QV06_03375</name>
</gene>
<organism evidence="11 12">
    <name type="scientific">Gallibacterium genomosp. 3</name>
    <dbReference type="NCBI Taxonomy" id="505345"/>
    <lineage>
        <taxon>Bacteria</taxon>
        <taxon>Pseudomonadati</taxon>
        <taxon>Pseudomonadota</taxon>
        <taxon>Gammaproteobacteria</taxon>
        <taxon>Pasteurellales</taxon>
        <taxon>Pasteurellaceae</taxon>
        <taxon>Gallibacterium</taxon>
    </lineage>
</organism>
<comment type="similarity">
    <text evidence="9">Belongs to the binding-protein-dependent transport system permease family. CysTW subfamily.</text>
</comment>
<keyword evidence="5 9" id="KW-1133">Transmembrane helix</keyword>
<evidence type="ECO:0000256" key="6">
    <source>
        <dbReference type="ARBA" id="ARBA00023032"/>
    </source>
</evidence>
<dbReference type="CDD" id="cd06261">
    <property type="entry name" value="TM_PBP2"/>
    <property type="match status" value="1"/>
</dbReference>
<feature type="transmembrane region" description="Helical" evidence="9">
    <location>
        <begin position="212"/>
        <end position="233"/>
    </location>
</feature>
<comment type="function">
    <text evidence="8">Part of the ABC transporter complex CysAWTP (TC 3.A.1.6.1) involved in sulfate/thiosulfate import. Probably responsible for the translocation of the substrate across the membrane.</text>
</comment>
<evidence type="ECO:0000256" key="4">
    <source>
        <dbReference type="ARBA" id="ARBA00022692"/>
    </source>
</evidence>